<name>A0ABW1HYK0_9ACTN</name>
<sequence length="147" mass="16147">MSIFSITGHCAKQRPQQLDELLAQTYPGAITWALARTPDLLMEDALGHGEAPVSYEERLAECRLTFMKHLATWMDHHGLSVSDLQAAPAINIPLPVDRDPLVLVLDPELLEPLVGDLEELPRTDALADIFGEMLLEADREIALAVAA</sequence>
<keyword evidence="2" id="KW-1185">Reference proteome</keyword>
<reference evidence="2" key="1">
    <citation type="journal article" date="2019" name="Int. J. Syst. Evol. Microbiol.">
        <title>The Global Catalogue of Microorganisms (GCM) 10K type strain sequencing project: providing services to taxonomists for standard genome sequencing and annotation.</title>
        <authorList>
            <consortium name="The Broad Institute Genomics Platform"/>
            <consortium name="The Broad Institute Genome Sequencing Center for Infectious Disease"/>
            <person name="Wu L."/>
            <person name="Ma J."/>
        </authorList>
    </citation>
    <scope>NUCLEOTIDE SEQUENCE [LARGE SCALE GENOMIC DNA]</scope>
    <source>
        <strain evidence="2">CGMCC 4.7173</strain>
    </source>
</reference>
<dbReference type="Proteomes" id="UP001596207">
    <property type="component" value="Unassembled WGS sequence"/>
</dbReference>
<gene>
    <name evidence="1" type="ORF">ACFPZ4_33720</name>
</gene>
<proteinExistence type="predicted"/>
<protein>
    <submittedName>
        <fullName evidence="1">Uncharacterized protein</fullName>
    </submittedName>
</protein>
<dbReference type="RefSeq" id="WP_377539358.1">
    <property type="nucleotide sequence ID" value="NZ_JBHSQQ010000687.1"/>
</dbReference>
<dbReference type="EMBL" id="JBHSQQ010000687">
    <property type="protein sequence ID" value="MFC5946373.1"/>
    <property type="molecule type" value="Genomic_DNA"/>
</dbReference>
<accession>A0ABW1HYK0</accession>
<organism evidence="1 2">
    <name type="scientific">Micromonospora harpali</name>
    <dbReference type="NCBI Taxonomy" id="1490225"/>
    <lineage>
        <taxon>Bacteria</taxon>
        <taxon>Bacillati</taxon>
        <taxon>Actinomycetota</taxon>
        <taxon>Actinomycetes</taxon>
        <taxon>Micromonosporales</taxon>
        <taxon>Micromonosporaceae</taxon>
        <taxon>Micromonospora</taxon>
    </lineage>
</organism>
<evidence type="ECO:0000313" key="1">
    <source>
        <dbReference type="EMBL" id="MFC5946373.1"/>
    </source>
</evidence>
<comment type="caution">
    <text evidence="1">The sequence shown here is derived from an EMBL/GenBank/DDBJ whole genome shotgun (WGS) entry which is preliminary data.</text>
</comment>
<evidence type="ECO:0000313" key="2">
    <source>
        <dbReference type="Proteomes" id="UP001596207"/>
    </source>
</evidence>